<feature type="region of interest" description="Disordered" evidence="1">
    <location>
        <begin position="219"/>
        <end position="416"/>
    </location>
</feature>
<proteinExistence type="predicted"/>
<sequence>MDPISIITAAASLAGAVFAASLKVKNTLDKLDDAPQNVSDVAEEVYAVRYALGQVEDVVRRDPDVVERLALADVFSLAVGGCHATLLRINEEYERLFARSDWKARVQALWKDGEMTRLLGRLDRKKATLTLLTQTLNLRSTQDIKDLLVQNHSTLVAARQDLREPLPHESRPRAAISNPIDDDTVNNVYGDNESVLSTTEFDFDFDLINTKTYRRALARAQSRAKASPVDTNKPLPEVQGGDSPRSLEPVAEDTTEDVADTIDLSGDTLASQYTLSRATTLLPEREDSTPTTPTASNDKQAQSVARIDSGREAKPATTSTTSLVSEDPNDEKVKNASSKKPNKHEARRRLRLEEAAARVEKKRSRGRPPLLAHPPGIHSTPSLASDGGGLGLGAEQPVRSASEGTVQAPEKPRHRYKCGRRADVRLRSCEGNIPDIIAKAHRARGPRGLPGPVEAVEEAVRQLGISDSTHLRGGRGRQR</sequence>
<evidence type="ECO:0008006" key="4">
    <source>
        <dbReference type="Google" id="ProtNLM"/>
    </source>
</evidence>
<comment type="caution">
    <text evidence="2">The sequence shown here is derived from an EMBL/GenBank/DDBJ whole genome shotgun (WGS) entry which is preliminary data.</text>
</comment>
<feature type="compositionally biased region" description="Acidic residues" evidence="1">
    <location>
        <begin position="250"/>
        <end position="260"/>
    </location>
</feature>
<keyword evidence="3" id="KW-1185">Reference proteome</keyword>
<reference evidence="2" key="1">
    <citation type="journal article" date="2020" name="Phytopathology">
        <title>Genome Sequence Resources of Colletotrichum truncatum, C. plurivorum, C. musicola, and C. sojae: Four Species Pathogenic to Soybean (Glycine max).</title>
        <authorList>
            <person name="Rogerio F."/>
            <person name="Boufleur T.R."/>
            <person name="Ciampi-Guillardi M."/>
            <person name="Sukno S.A."/>
            <person name="Thon M.R."/>
            <person name="Massola Junior N.S."/>
            <person name="Baroncelli R."/>
        </authorList>
    </citation>
    <scope>NUCLEOTIDE SEQUENCE</scope>
    <source>
        <strain evidence="2">LFN00145</strain>
    </source>
</reference>
<protein>
    <recommendedName>
        <fullName evidence="4">Fungal N-terminal domain-containing protein</fullName>
    </recommendedName>
</protein>
<evidence type="ECO:0000313" key="3">
    <source>
        <dbReference type="Proteomes" id="UP000654918"/>
    </source>
</evidence>
<name>A0A8H6NF58_9PEZI</name>
<feature type="compositionally biased region" description="Polar residues" evidence="1">
    <location>
        <begin position="289"/>
        <end position="303"/>
    </location>
</feature>
<gene>
    <name evidence="2" type="ORF">CPLU01_07273</name>
</gene>
<feature type="compositionally biased region" description="Polar residues" evidence="1">
    <location>
        <begin position="268"/>
        <end position="279"/>
    </location>
</feature>
<feature type="compositionally biased region" description="Basic residues" evidence="1">
    <location>
        <begin position="340"/>
        <end position="350"/>
    </location>
</feature>
<dbReference type="Proteomes" id="UP000654918">
    <property type="component" value="Unassembled WGS sequence"/>
</dbReference>
<accession>A0A8H6NF58</accession>
<organism evidence="2 3">
    <name type="scientific">Colletotrichum plurivorum</name>
    <dbReference type="NCBI Taxonomy" id="2175906"/>
    <lineage>
        <taxon>Eukaryota</taxon>
        <taxon>Fungi</taxon>
        <taxon>Dikarya</taxon>
        <taxon>Ascomycota</taxon>
        <taxon>Pezizomycotina</taxon>
        <taxon>Sordariomycetes</taxon>
        <taxon>Hypocreomycetidae</taxon>
        <taxon>Glomerellales</taxon>
        <taxon>Glomerellaceae</taxon>
        <taxon>Colletotrichum</taxon>
        <taxon>Colletotrichum orchidearum species complex</taxon>
    </lineage>
</organism>
<dbReference type="EMBL" id="WIGO01000092">
    <property type="protein sequence ID" value="KAF6830583.1"/>
    <property type="molecule type" value="Genomic_DNA"/>
</dbReference>
<dbReference type="AlphaFoldDB" id="A0A8H6NF58"/>
<evidence type="ECO:0000313" key="2">
    <source>
        <dbReference type="EMBL" id="KAF6830583.1"/>
    </source>
</evidence>
<evidence type="ECO:0000256" key="1">
    <source>
        <dbReference type="SAM" id="MobiDB-lite"/>
    </source>
</evidence>